<dbReference type="Pfam" id="PF00072">
    <property type="entry name" value="Response_reg"/>
    <property type="match status" value="1"/>
</dbReference>
<dbReference type="EMBL" id="JBHRTR010000004">
    <property type="protein sequence ID" value="MFC3225772.1"/>
    <property type="molecule type" value="Genomic_DNA"/>
</dbReference>
<dbReference type="CDD" id="cd00156">
    <property type="entry name" value="REC"/>
    <property type="match status" value="1"/>
</dbReference>
<dbReference type="Proteomes" id="UP001595528">
    <property type="component" value="Unassembled WGS sequence"/>
</dbReference>
<dbReference type="RefSeq" id="WP_379897504.1">
    <property type="nucleotide sequence ID" value="NZ_JBHRTR010000004.1"/>
</dbReference>
<dbReference type="PANTHER" id="PTHR44591">
    <property type="entry name" value="STRESS RESPONSE REGULATOR PROTEIN 1"/>
    <property type="match status" value="1"/>
</dbReference>
<accession>A0ABV7KTV5</accession>
<evidence type="ECO:0000256" key="1">
    <source>
        <dbReference type="ARBA" id="ARBA00022553"/>
    </source>
</evidence>
<dbReference type="InterPro" id="IPR011006">
    <property type="entry name" value="CheY-like_superfamily"/>
</dbReference>
<name>A0ABV7KTV5_9PROT</name>
<comment type="caution">
    <text evidence="4">The sequence shown here is derived from an EMBL/GenBank/DDBJ whole genome shotgun (WGS) entry which is preliminary data.</text>
</comment>
<dbReference type="PROSITE" id="PS50110">
    <property type="entry name" value="RESPONSE_REGULATORY"/>
    <property type="match status" value="1"/>
</dbReference>
<evidence type="ECO:0000313" key="4">
    <source>
        <dbReference type="EMBL" id="MFC3225772.1"/>
    </source>
</evidence>
<gene>
    <name evidence="4" type="ORF">ACFOGJ_00920</name>
</gene>
<dbReference type="Gene3D" id="3.40.50.2300">
    <property type="match status" value="1"/>
</dbReference>
<keyword evidence="1 2" id="KW-0597">Phosphoprotein</keyword>
<dbReference type="InterPro" id="IPR050595">
    <property type="entry name" value="Bact_response_regulator"/>
</dbReference>
<keyword evidence="5" id="KW-1185">Reference proteome</keyword>
<dbReference type="SUPFAM" id="SSF52172">
    <property type="entry name" value="CheY-like"/>
    <property type="match status" value="1"/>
</dbReference>
<evidence type="ECO:0000256" key="2">
    <source>
        <dbReference type="PROSITE-ProRule" id="PRU00169"/>
    </source>
</evidence>
<evidence type="ECO:0000259" key="3">
    <source>
        <dbReference type="PROSITE" id="PS50110"/>
    </source>
</evidence>
<feature type="domain" description="Response regulatory" evidence="3">
    <location>
        <begin position="3"/>
        <end position="120"/>
    </location>
</feature>
<organism evidence="4 5">
    <name type="scientific">Marinibaculum pumilum</name>
    <dbReference type="NCBI Taxonomy" id="1766165"/>
    <lineage>
        <taxon>Bacteria</taxon>
        <taxon>Pseudomonadati</taxon>
        <taxon>Pseudomonadota</taxon>
        <taxon>Alphaproteobacteria</taxon>
        <taxon>Rhodospirillales</taxon>
        <taxon>Rhodospirillaceae</taxon>
        <taxon>Marinibaculum</taxon>
    </lineage>
</organism>
<reference evidence="5" key="1">
    <citation type="journal article" date="2019" name="Int. J. Syst. Evol. Microbiol.">
        <title>The Global Catalogue of Microorganisms (GCM) 10K type strain sequencing project: providing services to taxonomists for standard genome sequencing and annotation.</title>
        <authorList>
            <consortium name="The Broad Institute Genomics Platform"/>
            <consortium name="The Broad Institute Genome Sequencing Center for Infectious Disease"/>
            <person name="Wu L."/>
            <person name="Ma J."/>
        </authorList>
    </citation>
    <scope>NUCLEOTIDE SEQUENCE [LARGE SCALE GENOMIC DNA]</scope>
    <source>
        <strain evidence="5">KCTC 42964</strain>
    </source>
</reference>
<feature type="modified residue" description="4-aspartylphosphate" evidence="2">
    <location>
        <position position="52"/>
    </location>
</feature>
<sequence length="130" mass="13864">MVLVLVADDDQPVLEVVAACLEARGHDVVACGSGRAARSAMTEVAFEVAVLDILLPDLDGYELLRAAVRMDYGPRVLLMSAGGWRFAMDILEVGQALGADAVLEKPFLGGALESVVDRLAGLGRRTIRER</sequence>
<dbReference type="InterPro" id="IPR001789">
    <property type="entry name" value="Sig_transdc_resp-reg_receiver"/>
</dbReference>
<evidence type="ECO:0000313" key="5">
    <source>
        <dbReference type="Proteomes" id="UP001595528"/>
    </source>
</evidence>
<dbReference type="PANTHER" id="PTHR44591:SF3">
    <property type="entry name" value="RESPONSE REGULATORY DOMAIN-CONTAINING PROTEIN"/>
    <property type="match status" value="1"/>
</dbReference>
<protein>
    <submittedName>
        <fullName evidence="4">Response regulator transcription factor</fullName>
    </submittedName>
</protein>
<proteinExistence type="predicted"/>
<dbReference type="SMART" id="SM00448">
    <property type="entry name" value="REC"/>
    <property type="match status" value="1"/>
</dbReference>